<dbReference type="KEGG" id="dan:26513776"/>
<dbReference type="FunFam" id="4.10.410.10:FF:000020">
    <property type="entry name" value="Collagen, type VI, alpha 3"/>
    <property type="match status" value="1"/>
</dbReference>
<dbReference type="Proteomes" id="UP000007801">
    <property type="component" value="Unassembled WGS sequence"/>
</dbReference>
<keyword evidence="3" id="KW-1015">Disulfide bond</keyword>
<dbReference type="STRING" id="7217.A0A0P8XNZ1"/>
<keyword evidence="1" id="KW-0646">Protease inhibitor</keyword>
<dbReference type="GeneID" id="26513776"/>
<evidence type="ECO:0000256" key="3">
    <source>
        <dbReference type="ARBA" id="ARBA00023157"/>
    </source>
</evidence>
<dbReference type="AlphaFoldDB" id="A0A0P8XNZ1"/>
<dbReference type="InParanoid" id="A0A0P8XNZ1"/>
<dbReference type="PRINTS" id="PR00759">
    <property type="entry name" value="BASICPTASE"/>
</dbReference>
<sequence>MSRCAVYLVILAMILGCHCYLDEYDEYMNYKKQRDICKLPLKSGKCRAKVYVWYYDFKKRACKRFLYSLCGGNSNRFVTKAECEEVCSRKW</sequence>
<dbReference type="SMART" id="SM00131">
    <property type="entry name" value="KU"/>
    <property type="match status" value="1"/>
</dbReference>
<evidence type="ECO:0000256" key="2">
    <source>
        <dbReference type="ARBA" id="ARBA00022900"/>
    </source>
</evidence>
<feature type="domain" description="BPTI/Kunitz inhibitor" evidence="6">
    <location>
        <begin position="37"/>
        <end position="87"/>
    </location>
</feature>
<evidence type="ECO:0000256" key="1">
    <source>
        <dbReference type="ARBA" id="ARBA00022690"/>
    </source>
</evidence>
<organism evidence="7 8">
    <name type="scientific">Drosophila ananassae</name>
    <name type="common">Fruit fly</name>
    <dbReference type="NCBI Taxonomy" id="7217"/>
    <lineage>
        <taxon>Eukaryota</taxon>
        <taxon>Metazoa</taxon>
        <taxon>Ecdysozoa</taxon>
        <taxon>Arthropoda</taxon>
        <taxon>Hexapoda</taxon>
        <taxon>Insecta</taxon>
        <taxon>Pterygota</taxon>
        <taxon>Neoptera</taxon>
        <taxon>Endopterygota</taxon>
        <taxon>Diptera</taxon>
        <taxon>Brachycera</taxon>
        <taxon>Muscomorpha</taxon>
        <taxon>Ephydroidea</taxon>
        <taxon>Drosophilidae</taxon>
        <taxon>Drosophila</taxon>
        <taxon>Sophophora</taxon>
    </lineage>
</organism>
<dbReference type="OrthoDB" id="4473401at2759"/>
<dbReference type="PANTHER" id="PTHR46751:SF1">
    <property type="entry name" value="WAP FOUR-DISULFIDE CORE DOMAIN PROTEIN 6A"/>
    <property type="match status" value="1"/>
</dbReference>
<evidence type="ECO:0000256" key="4">
    <source>
        <dbReference type="ARBA" id="ARBA00038506"/>
    </source>
</evidence>
<feature type="chain" id="PRO_5006154052" description="BPTI/Kunitz inhibitor domain-containing protein" evidence="5">
    <location>
        <begin position="20"/>
        <end position="91"/>
    </location>
</feature>
<dbReference type="Pfam" id="PF00014">
    <property type="entry name" value="Kunitz_BPTI"/>
    <property type="match status" value="1"/>
</dbReference>
<protein>
    <recommendedName>
        <fullName evidence="6">BPTI/Kunitz inhibitor domain-containing protein</fullName>
    </recommendedName>
</protein>
<evidence type="ECO:0000313" key="7">
    <source>
        <dbReference type="EMBL" id="KPU76311.1"/>
    </source>
</evidence>
<dbReference type="InterPro" id="IPR051388">
    <property type="entry name" value="Serpin_venom_toxin"/>
</dbReference>
<evidence type="ECO:0000313" key="8">
    <source>
        <dbReference type="Proteomes" id="UP000007801"/>
    </source>
</evidence>
<dbReference type="PANTHER" id="PTHR46751">
    <property type="entry name" value="EPPIN"/>
    <property type="match status" value="1"/>
</dbReference>
<evidence type="ECO:0000259" key="6">
    <source>
        <dbReference type="PROSITE" id="PS50279"/>
    </source>
</evidence>
<gene>
    <name evidence="7" type="primary">Dana\GF26367</name>
    <name evidence="7" type="ORF">GF26367</name>
</gene>
<keyword evidence="2" id="KW-0722">Serine protease inhibitor</keyword>
<dbReference type="InterPro" id="IPR002223">
    <property type="entry name" value="Kunitz_BPTI"/>
</dbReference>
<proteinExistence type="inferred from homology"/>
<feature type="signal peptide" evidence="5">
    <location>
        <begin position="1"/>
        <end position="19"/>
    </location>
</feature>
<keyword evidence="8" id="KW-1185">Reference proteome</keyword>
<dbReference type="PROSITE" id="PS50279">
    <property type="entry name" value="BPTI_KUNITZ_2"/>
    <property type="match status" value="1"/>
</dbReference>
<keyword evidence="5" id="KW-0732">Signal</keyword>
<dbReference type="SUPFAM" id="SSF57362">
    <property type="entry name" value="BPTI-like"/>
    <property type="match status" value="1"/>
</dbReference>
<evidence type="ECO:0000256" key="5">
    <source>
        <dbReference type="SAM" id="SignalP"/>
    </source>
</evidence>
<dbReference type="PROSITE" id="PS51257">
    <property type="entry name" value="PROKAR_LIPOPROTEIN"/>
    <property type="match status" value="1"/>
</dbReference>
<reference evidence="7 8" key="1">
    <citation type="journal article" date="2007" name="Nature">
        <title>Evolution of genes and genomes on the Drosophila phylogeny.</title>
        <authorList>
            <consortium name="Drosophila 12 Genomes Consortium"/>
            <person name="Clark A.G."/>
            <person name="Eisen M.B."/>
            <person name="Smith D.R."/>
            <person name="Bergman C.M."/>
            <person name="Oliver B."/>
            <person name="Markow T.A."/>
            <person name="Kaufman T.C."/>
            <person name="Kellis M."/>
            <person name="Gelbart W."/>
            <person name="Iyer V.N."/>
            <person name="Pollard D.A."/>
            <person name="Sackton T.B."/>
            <person name="Larracuente A.M."/>
            <person name="Singh N.D."/>
            <person name="Abad J.P."/>
            <person name="Abt D.N."/>
            <person name="Adryan B."/>
            <person name="Aguade M."/>
            <person name="Akashi H."/>
            <person name="Anderson W.W."/>
            <person name="Aquadro C.F."/>
            <person name="Ardell D.H."/>
            <person name="Arguello R."/>
            <person name="Artieri C.G."/>
            <person name="Barbash D.A."/>
            <person name="Barker D."/>
            <person name="Barsanti P."/>
            <person name="Batterham P."/>
            <person name="Batzoglou S."/>
            <person name="Begun D."/>
            <person name="Bhutkar A."/>
            <person name="Blanco E."/>
            <person name="Bosak S.A."/>
            <person name="Bradley R.K."/>
            <person name="Brand A.D."/>
            <person name="Brent M.R."/>
            <person name="Brooks A.N."/>
            <person name="Brown R.H."/>
            <person name="Butlin R.K."/>
            <person name="Caggese C."/>
            <person name="Calvi B.R."/>
            <person name="Bernardo de Carvalho A."/>
            <person name="Caspi A."/>
            <person name="Castrezana S."/>
            <person name="Celniker S.E."/>
            <person name="Chang J.L."/>
            <person name="Chapple C."/>
            <person name="Chatterji S."/>
            <person name="Chinwalla A."/>
            <person name="Civetta A."/>
            <person name="Clifton S.W."/>
            <person name="Comeron J.M."/>
            <person name="Costello J.C."/>
            <person name="Coyne J.A."/>
            <person name="Daub J."/>
            <person name="David R.G."/>
            <person name="Delcher A.L."/>
            <person name="Delehaunty K."/>
            <person name="Do C.B."/>
            <person name="Ebling H."/>
            <person name="Edwards K."/>
            <person name="Eickbush T."/>
            <person name="Evans J.D."/>
            <person name="Filipski A."/>
            <person name="Findeiss S."/>
            <person name="Freyhult E."/>
            <person name="Fulton L."/>
            <person name="Fulton R."/>
            <person name="Garcia A.C."/>
            <person name="Gardiner A."/>
            <person name="Garfield D.A."/>
            <person name="Garvin B.E."/>
            <person name="Gibson G."/>
            <person name="Gilbert D."/>
            <person name="Gnerre S."/>
            <person name="Godfrey J."/>
            <person name="Good R."/>
            <person name="Gotea V."/>
            <person name="Gravely B."/>
            <person name="Greenberg A.J."/>
            <person name="Griffiths-Jones S."/>
            <person name="Gross S."/>
            <person name="Guigo R."/>
            <person name="Gustafson E.A."/>
            <person name="Haerty W."/>
            <person name="Hahn M.W."/>
            <person name="Halligan D.L."/>
            <person name="Halpern A.L."/>
            <person name="Halter G.M."/>
            <person name="Han M.V."/>
            <person name="Heger A."/>
            <person name="Hillier L."/>
            <person name="Hinrichs A.S."/>
            <person name="Holmes I."/>
            <person name="Hoskins R.A."/>
            <person name="Hubisz M.J."/>
            <person name="Hultmark D."/>
            <person name="Huntley M.A."/>
            <person name="Jaffe D.B."/>
            <person name="Jagadeeshan S."/>
            <person name="Jeck W.R."/>
            <person name="Johnson J."/>
            <person name="Jones C.D."/>
            <person name="Jordan W.C."/>
            <person name="Karpen G.H."/>
            <person name="Kataoka E."/>
            <person name="Keightley P.D."/>
            <person name="Kheradpour P."/>
            <person name="Kirkness E.F."/>
            <person name="Koerich L.B."/>
            <person name="Kristiansen K."/>
            <person name="Kudrna D."/>
            <person name="Kulathinal R.J."/>
            <person name="Kumar S."/>
            <person name="Kwok R."/>
            <person name="Lander E."/>
            <person name="Langley C.H."/>
            <person name="Lapoint R."/>
            <person name="Lazzaro B.P."/>
            <person name="Lee S.J."/>
            <person name="Levesque L."/>
            <person name="Li R."/>
            <person name="Lin C.F."/>
            <person name="Lin M.F."/>
            <person name="Lindblad-Toh K."/>
            <person name="Llopart A."/>
            <person name="Long M."/>
            <person name="Low L."/>
            <person name="Lozovsky E."/>
            <person name="Lu J."/>
            <person name="Luo M."/>
            <person name="Machado C.A."/>
            <person name="Makalowski W."/>
            <person name="Marzo M."/>
            <person name="Matsuda M."/>
            <person name="Matzkin L."/>
            <person name="McAllister B."/>
            <person name="McBride C.S."/>
            <person name="McKernan B."/>
            <person name="McKernan K."/>
            <person name="Mendez-Lago M."/>
            <person name="Minx P."/>
            <person name="Mollenhauer M.U."/>
            <person name="Montooth K."/>
            <person name="Mount S.M."/>
            <person name="Mu X."/>
            <person name="Myers E."/>
            <person name="Negre B."/>
            <person name="Newfeld S."/>
            <person name="Nielsen R."/>
            <person name="Noor M.A."/>
            <person name="O'Grady P."/>
            <person name="Pachter L."/>
            <person name="Papaceit M."/>
            <person name="Parisi M.J."/>
            <person name="Parisi M."/>
            <person name="Parts L."/>
            <person name="Pedersen J.S."/>
            <person name="Pesole G."/>
            <person name="Phillippy A.M."/>
            <person name="Ponting C.P."/>
            <person name="Pop M."/>
            <person name="Porcelli D."/>
            <person name="Powell J.R."/>
            <person name="Prohaska S."/>
            <person name="Pruitt K."/>
            <person name="Puig M."/>
            <person name="Quesneville H."/>
            <person name="Ram K.R."/>
            <person name="Rand D."/>
            <person name="Rasmussen M.D."/>
            <person name="Reed L.K."/>
            <person name="Reenan R."/>
            <person name="Reily A."/>
            <person name="Remington K.A."/>
            <person name="Rieger T.T."/>
            <person name="Ritchie M.G."/>
            <person name="Robin C."/>
            <person name="Rogers Y.H."/>
            <person name="Rohde C."/>
            <person name="Rozas J."/>
            <person name="Rubenfield M.J."/>
            <person name="Ruiz A."/>
            <person name="Russo S."/>
            <person name="Salzberg S.L."/>
            <person name="Sanchez-Gracia A."/>
            <person name="Saranga D.J."/>
            <person name="Sato H."/>
            <person name="Schaeffer S.W."/>
            <person name="Schatz M.C."/>
            <person name="Schlenke T."/>
            <person name="Schwartz R."/>
            <person name="Segarra C."/>
            <person name="Singh R.S."/>
            <person name="Sirot L."/>
            <person name="Sirota M."/>
            <person name="Sisneros N.B."/>
            <person name="Smith C.D."/>
            <person name="Smith T.F."/>
            <person name="Spieth J."/>
            <person name="Stage D.E."/>
            <person name="Stark A."/>
            <person name="Stephan W."/>
            <person name="Strausberg R.L."/>
            <person name="Strempel S."/>
            <person name="Sturgill D."/>
            <person name="Sutton G."/>
            <person name="Sutton G.G."/>
            <person name="Tao W."/>
            <person name="Teichmann S."/>
            <person name="Tobari Y.N."/>
            <person name="Tomimura Y."/>
            <person name="Tsolas J.M."/>
            <person name="Valente V.L."/>
            <person name="Venter E."/>
            <person name="Venter J.C."/>
            <person name="Vicario S."/>
            <person name="Vieira F.G."/>
            <person name="Vilella A.J."/>
            <person name="Villasante A."/>
            <person name="Walenz B."/>
            <person name="Wang J."/>
            <person name="Wasserman M."/>
            <person name="Watts T."/>
            <person name="Wilson D."/>
            <person name="Wilson R.K."/>
            <person name="Wing R.A."/>
            <person name="Wolfner M.F."/>
            <person name="Wong A."/>
            <person name="Wong G.K."/>
            <person name="Wu C.I."/>
            <person name="Wu G."/>
            <person name="Yamamoto D."/>
            <person name="Yang H.P."/>
            <person name="Yang S.P."/>
            <person name="Yorke J.A."/>
            <person name="Yoshida K."/>
            <person name="Zdobnov E."/>
            <person name="Zhang P."/>
            <person name="Zhang Y."/>
            <person name="Zimin A.V."/>
            <person name="Baldwin J."/>
            <person name="Abdouelleil A."/>
            <person name="Abdulkadir J."/>
            <person name="Abebe A."/>
            <person name="Abera B."/>
            <person name="Abreu J."/>
            <person name="Acer S.C."/>
            <person name="Aftuck L."/>
            <person name="Alexander A."/>
            <person name="An P."/>
            <person name="Anderson E."/>
            <person name="Anderson S."/>
            <person name="Arachi H."/>
            <person name="Azer M."/>
            <person name="Bachantsang P."/>
            <person name="Barry A."/>
            <person name="Bayul T."/>
            <person name="Berlin A."/>
            <person name="Bessette D."/>
            <person name="Bloom T."/>
            <person name="Blye J."/>
            <person name="Boguslavskiy L."/>
            <person name="Bonnet C."/>
            <person name="Boukhgalter B."/>
            <person name="Bourzgui I."/>
            <person name="Brown A."/>
            <person name="Cahill P."/>
            <person name="Channer S."/>
            <person name="Cheshatsang Y."/>
            <person name="Chuda L."/>
            <person name="Citroen M."/>
            <person name="Collymore A."/>
            <person name="Cooke P."/>
            <person name="Costello M."/>
            <person name="D'Aco K."/>
            <person name="Daza R."/>
            <person name="De Haan G."/>
            <person name="DeGray S."/>
            <person name="DeMaso C."/>
            <person name="Dhargay N."/>
            <person name="Dooley K."/>
            <person name="Dooley E."/>
            <person name="Doricent M."/>
            <person name="Dorje P."/>
            <person name="Dorjee K."/>
            <person name="Dupes A."/>
            <person name="Elong R."/>
            <person name="Falk J."/>
            <person name="Farina A."/>
            <person name="Faro S."/>
            <person name="Ferguson D."/>
            <person name="Fisher S."/>
            <person name="Foley C.D."/>
            <person name="Franke A."/>
            <person name="Friedrich D."/>
            <person name="Gadbois L."/>
            <person name="Gearin G."/>
            <person name="Gearin C.R."/>
            <person name="Giannoukos G."/>
            <person name="Goode T."/>
            <person name="Graham J."/>
            <person name="Grandbois E."/>
            <person name="Grewal S."/>
            <person name="Gyaltsen K."/>
            <person name="Hafez N."/>
            <person name="Hagos B."/>
            <person name="Hall J."/>
            <person name="Henson C."/>
            <person name="Hollinger A."/>
            <person name="Honan T."/>
            <person name="Huard M.D."/>
            <person name="Hughes L."/>
            <person name="Hurhula B."/>
            <person name="Husby M.E."/>
            <person name="Kamat A."/>
            <person name="Kanga B."/>
            <person name="Kashin S."/>
            <person name="Khazanovich D."/>
            <person name="Kisner P."/>
            <person name="Lance K."/>
            <person name="Lara M."/>
            <person name="Lee W."/>
            <person name="Lennon N."/>
            <person name="Letendre F."/>
            <person name="LeVine R."/>
            <person name="Lipovsky A."/>
            <person name="Liu X."/>
            <person name="Liu J."/>
            <person name="Liu S."/>
            <person name="Lokyitsang T."/>
            <person name="Lokyitsang Y."/>
            <person name="Lubonja R."/>
            <person name="Lui A."/>
            <person name="MacDonald P."/>
            <person name="Magnisalis V."/>
            <person name="Maru K."/>
            <person name="Matthews C."/>
            <person name="McCusker W."/>
            <person name="McDonough S."/>
            <person name="Mehta T."/>
            <person name="Meldrim J."/>
            <person name="Meneus L."/>
            <person name="Mihai O."/>
            <person name="Mihalev A."/>
            <person name="Mihova T."/>
            <person name="Mittelman R."/>
            <person name="Mlenga V."/>
            <person name="Montmayeur A."/>
            <person name="Mulrain L."/>
            <person name="Navidi A."/>
            <person name="Naylor J."/>
            <person name="Negash T."/>
            <person name="Nguyen T."/>
            <person name="Nguyen N."/>
            <person name="Nicol R."/>
            <person name="Norbu C."/>
            <person name="Norbu N."/>
            <person name="Novod N."/>
            <person name="O'Neill B."/>
            <person name="Osman S."/>
            <person name="Markiewicz E."/>
            <person name="Oyono O.L."/>
            <person name="Patti C."/>
            <person name="Phunkhang P."/>
            <person name="Pierre F."/>
            <person name="Priest M."/>
            <person name="Raghuraman S."/>
            <person name="Rege F."/>
            <person name="Reyes R."/>
            <person name="Rise C."/>
            <person name="Rogov P."/>
            <person name="Ross K."/>
            <person name="Ryan E."/>
            <person name="Settipalli S."/>
            <person name="Shea T."/>
            <person name="Sherpa N."/>
            <person name="Shi L."/>
            <person name="Shih D."/>
            <person name="Sparrow T."/>
            <person name="Spaulding J."/>
            <person name="Stalker J."/>
            <person name="Stange-Thomann N."/>
            <person name="Stavropoulos S."/>
            <person name="Stone C."/>
            <person name="Strader C."/>
            <person name="Tesfaye S."/>
            <person name="Thomson T."/>
            <person name="Thoulutsang Y."/>
            <person name="Thoulutsang D."/>
            <person name="Topham K."/>
            <person name="Topping I."/>
            <person name="Tsamla T."/>
            <person name="Vassiliev H."/>
            <person name="Vo A."/>
            <person name="Wangchuk T."/>
            <person name="Wangdi T."/>
            <person name="Weiand M."/>
            <person name="Wilkinson J."/>
            <person name="Wilson A."/>
            <person name="Yadav S."/>
            <person name="Young G."/>
            <person name="Yu Q."/>
            <person name="Zembek L."/>
            <person name="Zhong D."/>
            <person name="Zimmer A."/>
            <person name="Zwirko Z."/>
            <person name="Jaffe D.B."/>
            <person name="Alvarez P."/>
            <person name="Brockman W."/>
            <person name="Butler J."/>
            <person name="Chin C."/>
            <person name="Gnerre S."/>
            <person name="Grabherr M."/>
            <person name="Kleber M."/>
            <person name="Mauceli E."/>
            <person name="MacCallum I."/>
        </authorList>
    </citation>
    <scope>NUCLEOTIDE SEQUENCE [LARGE SCALE GENOMIC DNA]</scope>
    <source>
        <strain evidence="8">Tucson 14024-0371.13</strain>
    </source>
</reference>
<dbReference type="Gene3D" id="4.10.410.10">
    <property type="entry name" value="Pancreatic trypsin inhibitor Kunitz domain"/>
    <property type="match status" value="1"/>
</dbReference>
<dbReference type="InterPro" id="IPR036880">
    <property type="entry name" value="Kunitz_BPTI_sf"/>
</dbReference>
<dbReference type="GO" id="GO:0004867">
    <property type="term" value="F:serine-type endopeptidase inhibitor activity"/>
    <property type="evidence" value="ECO:0007669"/>
    <property type="project" value="UniProtKB-KW"/>
</dbReference>
<accession>A0A0P8XNZ1</accession>
<name>A0A0P8XNZ1_DROAN</name>
<dbReference type="SMR" id="A0A0P8XNZ1"/>
<dbReference type="EMBL" id="CH902619">
    <property type="protein sequence ID" value="KPU76311.1"/>
    <property type="molecule type" value="Genomic_DNA"/>
</dbReference>
<comment type="similarity">
    <text evidence="4">Belongs to the venom Kunitz-type family. 03 (sub-Kunitz) subfamily.</text>
</comment>